<keyword evidence="2" id="KW-0732">Signal</keyword>
<dbReference type="RefSeq" id="WP_344635024.1">
    <property type="nucleotide sequence ID" value="NZ_BAAATR010000003.1"/>
</dbReference>
<keyword evidence="4" id="KW-1185">Reference proteome</keyword>
<feature type="compositionally biased region" description="Polar residues" evidence="1">
    <location>
        <begin position="24"/>
        <end position="48"/>
    </location>
</feature>
<dbReference type="EMBL" id="BAAATR010000003">
    <property type="protein sequence ID" value="GAA2232146.1"/>
    <property type="molecule type" value="Genomic_DNA"/>
</dbReference>
<sequence length="96" mass="9907">MSRIRAAAAVTALGAFLLAGIGSAQASNGTGSEPQPDSVVSDSGSTFDGDTGRQAGSDGGDRNRRQNRNHGLGDARTTLQGSADLDSRVYYPFVLY</sequence>
<evidence type="ECO:0000256" key="1">
    <source>
        <dbReference type="SAM" id="MobiDB-lite"/>
    </source>
</evidence>
<dbReference type="Proteomes" id="UP001500305">
    <property type="component" value="Unassembled WGS sequence"/>
</dbReference>
<name>A0ABP5QD21_9ACTN</name>
<organism evidence="3 4">
    <name type="scientific">Kitasatospora cystarginea</name>
    <dbReference type="NCBI Taxonomy" id="58350"/>
    <lineage>
        <taxon>Bacteria</taxon>
        <taxon>Bacillati</taxon>
        <taxon>Actinomycetota</taxon>
        <taxon>Actinomycetes</taxon>
        <taxon>Kitasatosporales</taxon>
        <taxon>Streptomycetaceae</taxon>
        <taxon>Kitasatospora</taxon>
    </lineage>
</organism>
<gene>
    <name evidence="3" type="ORF">GCM10010430_10760</name>
</gene>
<protein>
    <submittedName>
        <fullName evidence="3">Uncharacterized protein</fullName>
    </submittedName>
</protein>
<evidence type="ECO:0000313" key="4">
    <source>
        <dbReference type="Proteomes" id="UP001500305"/>
    </source>
</evidence>
<feature type="chain" id="PRO_5046852145" evidence="2">
    <location>
        <begin position="27"/>
        <end position="96"/>
    </location>
</feature>
<accession>A0ABP5QD21</accession>
<comment type="caution">
    <text evidence="3">The sequence shown here is derived from an EMBL/GenBank/DDBJ whole genome shotgun (WGS) entry which is preliminary data.</text>
</comment>
<feature type="signal peptide" evidence="2">
    <location>
        <begin position="1"/>
        <end position="26"/>
    </location>
</feature>
<feature type="region of interest" description="Disordered" evidence="1">
    <location>
        <begin position="24"/>
        <end position="79"/>
    </location>
</feature>
<evidence type="ECO:0000313" key="3">
    <source>
        <dbReference type="EMBL" id="GAA2232146.1"/>
    </source>
</evidence>
<reference evidence="4" key="1">
    <citation type="journal article" date="2019" name="Int. J. Syst. Evol. Microbiol.">
        <title>The Global Catalogue of Microorganisms (GCM) 10K type strain sequencing project: providing services to taxonomists for standard genome sequencing and annotation.</title>
        <authorList>
            <consortium name="The Broad Institute Genomics Platform"/>
            <consortium name="The Broad Institute Genome Sequencing Center for Infectious Disease"/>
            <person name="Wu L."/>
            <person name="Ma J."/>
        </authorList>
    </citation>
    <scope>NUCLEOTIDE SEQUENCE [LARGE SCALE GENOMIC DNA]</scope>
    <source>
        <strain evidence="4">JCM 7356</strain>
    </source>
</reference>
<evidence type="ECO:0000256" key="2">
    <source>
        <dbReference type="SAM" id="SignalP"/>
    </source>
</evidence>
<proteinExistence type="predicted"/>